<dbReference type="VEuPathDB" id="ToxoDB:CSUI_008789"/>
<accession>A0A2C6KL87</accession>
<dbReference type="EMBL" id="MIGC01005026">
    <property type="protein sequence ID" value="PHJ17388.1"/>
    <property type="molecule type" value="Genomic_DNA"/>
</dbReference>
<dbReference type="GeneID" id="94432125"/>
<dbReference type="RefSeq" id="XP_067919109.1">
    <property type="nucleotide sequence ID" value="XM_068068914.1"/>
</dbReference>
<keyword evidence="3" id="KW-1185">Reference proteome</keyword>
<evidence type="ECO:0008006" key="4">
    <source>
        <dbReference type="Google" id="ProtNLM"/>
    </source>
</evidence>
<name>A0A2C6KL87_9APIC</name>
<keyword evidence="1" id="KW-0812">Transmembrane</keyword>
<dbReference type="AlphaFoldDB" id="A0A2C6KL87"/>
<evidence type="ECO:0000313" key="2">
    <source>
        <dbReference type="EMBL" id="PHJ17388.1"/>
    </source>
</evidence>
<keyword evidence="1" id="KW-0472">Membrane</keyword>
<sequence>MPRQSFSSASFSHLVVVVIGVLLHSSACILLSVCLESIYLSSRHILYLSFSI</sequence>
<proteinExistence type="predicted"/>
<comment type="caution">
    <text evidence="2">The sequence shown here is derived from an EMBL/GenBank/DDBJ whole genome shotgun (WGS) entry which is preliminary data.</text>
</comment>
<keyword evidence="1" id="KW-1133">Transmembrane helix</keyword>
<gene>
    <name evidence="2" type="ORF">CSUI_008789</name>
</gene>
<organism evidence="2 3">
    <name type="scientific">Cystoisospora suis</name>
    <dbReference type="NCBI Taxonomy" id="483139"/>
    <lineage>
        <taxon>Eukaryota</taxon>
        <taxon>Sar</taxon>
        <taxon>Alveolata</taxon>
        <taxon>Apicomplexa</taxon>
        <taxon>Conoidasida</taxon>
        <taxon>Coccidia</taxon>
        <taxon>Eucoccidiorida</taxon>
        <taxon>Eimeriorina</taxon>
        <taxon>Sarcocystidae</taxon>
        <taxon>Cystoisospora</taxon>
    </lineage>
</organism>
<evidence type="ECO:0000313" key="3">
    <source>
        <dbReference type="Proteomes" id="UP000221165"/>
    </source>
</evidence>
<feature type="transmembrane region" description="Helical" evidence="1">
    <location>
        <begin position="12"/>
        <end position="35"/>
    </location>
</feature>
<reference evidence="2 3" key="1">
    <citation type="journal article" date="2017" name="Int. J. Parasitol.">
        <title>The genome of the protozoan parasite Cystoisospora suis and a reverse vaccinology approach to identify vaccine candidates.</title>
        <authorList>
            <person name="Palmieri N."/>
            <person name="Shrestha A."/>
            <person name="Ruttkowski B."/>
            <person name="Beck T."/>
            <person name="Vogl C."/>
            <person name="Tomley F."/>
            <person name="Blake D.P."/>
            <person name="Joachim A."/>
        </authorList>
    </citation>
    <scope>NUCLEOTIDE SEQUENCE [LARGE SCALE GENOMIC DNA]</scope>
    <source>
        <strain evidence="2 3">Wien I</strain>
    </source>
</reference>
<dbReference type="Proteomes" id="UP000221165">
    <property type="component" value="Unassembled WGS sequence"/>
</dbReference>
<evidence type="ECO:0000256" key="1">
    <source>
        <dbReference type="SAM" id="Phobius"/>
    </source>
</evidence>
<feature type="non-terminal residue" evidence="2">
    <location>
        <position position="52"/>
    </location>
</feature>
<protein>
    <recommendedName>
        <fullName evidence="4">Transmembrane protein</fullName>
    </recommendedName>
</protein>